<keyword evidence="3" id="KW-1185">Reference proteome</keyword>
<accession>A0ABN8YLR9</accession>
<name>A0ABN8YLR9_RANTA</name>
<feature type="region of interest" description="Disordered" evidence="1">
    <location>
        <begin position="236"/>
        <end position="281"/>
    </location>
</feature>
<reference evidence="2" key="1">
    <citation type="submission" date="2023-04" db="EMBL/GenBank/DDBJ databases">
        <authorList>
            <consortium name="ELIXIR-Norway"/>
        </authorList>
    </citation>
    <scope>NUCLEOTIDE SEQUENCE [LARGE SCALE GENOMIC DNA]</scope>
</reference>
<protein>
    <submittedName>
        <fullName evidence="2">Uncharacterized protein</fullName>
    </submittedName>
</protein>
<proteinExistence type="predicted"/>
<organism evidence="2 3">
    <name type="scientific">Rangifer tarandus platyrhynchus</name>
    <name type="common">Svalbard reindeer</name>
    <dbReference type="NCBI Taxonomy" id="3082113"/>
    <lineage>
        <taxon>Eukaryota</taxon>
        <taxon>Metazoa</taxon>
        <taxon>Chordata</taxon>
        <taxon>Craniata</taxon>
        <taxon>Vertebrata</taxon>
        <taxon>Euteleostomi</taxon>
        <taxon>Mammalia</taxon>
        <taxon>Eutheria</taxon>
        <taxon>Laurasiatheria</taxon>
        <taxon>Artiodactyla</taxon>
        <taxon>Ruminantia</taxon>
        <taxon>Pecora</taxon>
        <taxon>Cervidae</taxon>
        <taxon>Odocoileinae</taxon>
        <taxon>Rangifer</taxon>
    </lineage>
</organism>
<evidence type="ECO:0000313" key="2">
    <source>
        <dbReference type="EMBL" id="CAI9162469.1"/>
    </source>
</evidence>
<evidence type="ECO:0000256" key="1">
    <source>
        <dbReference type="SAM" id="MobiDB-lite"/>
    </source>
</evidence>
<dbReference type="EMBL" id="OX459957">
    <property type="protein sequence ID" value="CAI9162469.1"/>
    <property type="molecule type" value="Genomic_DNA"/>
</dbReference>
<sequence length="281" mass="29125">MPPTPPLEKAASRGRLGTRARPCASARGGAHPRRSTWAGFLTPLSTPFIYLGLRSRSPVLPPHRLATSPRLPPGVPPPRPESRGIYANYFKPALVPGAAAEPPAPPAPSLQPGAFFPPDAVSVAPRFNSLAREPDPLPGAASVSRGTDVRGCPGPCSTAGSVPGLSLLDASTRLGGSDYNASSRCQMPTGLDGAEWPLRRIPCPAPAPEGVLFPCPGCELGELPILRLWNAQWPPAPDSRQRAGSPGRVARHVPAAGKAKGSRPLGRTGSHHTAGTVQSLG</sequence>
<dbReference type="Proteomes" id="UP001176941">
    <property type="component" value="Chromosome 21"/>
</dbReference>
<evidence type="ECO:0000313" key="3">
    <source>
        <dbReference type="Proteomes" id="UP001176941"/>
    </source>
</evidence>
<gene>
    <name evidence="2" type="ORF">MRATA1EN1_LOCUS11431</name>
</gene>
<feature type="compositionally biased region" description="Polar residues" evidence="1">
    <location>
        <begin position="271"/>
        <end position="281"/>
    </location>
</feature>
<feature type="region of interest" description="Disordered" evidence="1">
    <location>
        <begin position="1"/>
        <end position="35"/>
    </location>
</feature>